<dbReference type="PROSITE" id="PS00175">
    <property type="entry name" value="PG_MUTASE"/>
    <property type="match status" value="1"/>
</dbReference>
<dbReference type="InterPro" id="IPR020846">
    <property type="entry name" value="MFS_dom"/>
</dbReference>
<dbReference type="Pfam" id="PF07690">
    <property type="entry name" value="MFS_1"/>
    <property type="match status" value="1"/>
</dbReference>
<feature type="transmembrane region" description="Helical" evidence="7">
    <location>
        <begin position="367"/>
        <end position="389"/>
    </location>
</feature>
<evidence type="ECO:0000256" key="3">
    <source>
        <dbReference type="ARBA" id="ARBA00022989"/>
    </source>
</evidence>
<evidence type="ECO:0000313" key="10">
    <source>
        <dbReference type="Proteomes" id="UP000054266"/>
    </source>
</evidence>
<dbReference type="Gene3D" id="1.20.1250.20">
    <property type="entry name" value="MFS general substrate transporter like domains"/>
    <property type="match status" value="1"/>
</dbReference>
<evidence type="ECO:0000256" key="4">
    <source>
        <dbReference type="ARBA" id="ARBA00023136"/>
    </source>
</evidence>
<organism evidence="9 10">
    <name type="scientific">Phialophora macrospora</name>
    <dbReference type="NCBI Taxonomy" id="1851006"/>
    <lineage>
        <taxon>Eukaryota</taxon>
        <taxon>Fungi</taxon>
        <taxon>Dikarya</taxon>
        <taxon>Ascomycota</taxon>
        <taxon>Pezizomycotina</taxon>
        <taxon>Eurotiomycetes</taxon>
        <taxon>Chaetothyriomycetidae</taxon>
        <taxon>Chaetothyriales</taxon>
        <taxon>Herpotrichiellaceae</taxon>
        <taxon>Phialophora</taxon>
    </lineage>
</organism>
<gene>
    <name evidence="9" type="ORF">PV04_07410</name>
</gene>
<feature type="transmembrane region" description="Helical" evidence="7">
    <location>
        <begin position="91"/>
        <end position="111"/>
    </location>
</feature>
<feature type="transmembrane region" description="Helical" evidence="7">
    <location>
        <begin position="395"/>
        <end position="416"/>
    </location>
</feature>
<accession>A0A0D2DSI0</accession>
<proteinExistence type="inferred from homology"/>
<feature type="compositionally biased region" description="Basic and acidic residues" evidence="6">
    <location>
        <begin position="1"/>
        <end position="15"/>
    </location>
</feature>
<feature type="transmembrane region" description="Helical" evidence="7">
    <location>
        <begin position="143"/>
        <end position="165"/>
    </location>
</feature>
<feature type="transmembrane region" description="Helical" evidence="7">
    <location>
        <begin position="324"/>
        <end position="346"/>
    </location>
</feature>
<evidence type="ECO:0000259" key="8">
    <source>
        <dbReference type="PROSITE" id="PS50850"/>
    </source>
</evidence>
<feature type="transmembrane region" description="Helical" evidence="7">
    <location>
        <begin position="50"/>
        <end position="71"/>
    </location>
</feature>
<feature type="transmembrane region" description="Helical" evidence="7">
    <location>
        <begin position="428"/>
        <end position="448"/>
    </location>
</feature>
<dbReference type="InterPro" id="IPR001345">
    <property type="entry name" value="PG/BPGM_mutase_AS"/>
</dbReference>
<dbReference type="PROSITE" id="PS50850">
    <property type="entry name" value="MFS"/>
    <property type="match status" value="1"/>
</dbReference>
<feature type="transmembrane region" description="Helical" evidence="7">
    <location>
        <begin position="118"/>
        <end position="137"/>
    </location>
</feature>
<dbReference type="GO" id="GO:0003824">
    <property type="term" value="F:catalytic activity"/>
    <property type="evidence" value="ECO:0007669"/>
    <property type="project" value="InterPro"/>
</dbReference>
<dbReference type="PANTHER" id="PTHR23502:SF163">
    <property type="entry name" value="MAJOR FACILITATOR SUPERFAMILY (MFS) PROFILE DOMAIN-CONTAINING PROTEIN"/>
    <property type="match status" value="1"/>
</dbReference>
<dbReference type="AlphaFoldDB" id="A0A0D2DSI0"/>
<dbReference type="EMBL" id="KN846960">
    <property type="protein sequence ID" value="KIW65127.1"/>
    <property type="molecule type" value="Genomic_DNA"/>
</dbReference>
<dbReference type="FunFam" id="1.20.1250.20:FF:000509">
    <property type="entry name" value="MFS general substrate transporter"/>
    <property type="match status" value="1"/>
</dbReference>
<evidence type="ECO:0000256" key="7">
    <source>
        <dbReference type="SAM" id="Phobius"/>
    </source>
</evidence>
<keyword evidence="10" id="KW-1185">Reference proteome</keyword>
<evidence type="ECO:0000256" key="2">
    <source>
        <dbReference type="ARBA" id="ARBA00022692"/>
    </source>
</evidence>
<evidence type="ECO:0000313" key="9">
    <source>
        <dbReference type="EMBL" id="KIW65127.1"/>
    </source>
</evidence>
<keyword evidence="3 7" id="KW-1133">Transmembrane helix</keyword>
<feature type="transmembrane region" description="Helical" evidence="7">
    <location>
        <begin position="177"/>
        <end position="196"/>
    </location>
</feature>
<dbReference type="STRING" id="5601.A0A0D2DSI0"/>
<feature type="transmembrane region" description="Helical" evidence="7">
    <location>
        <begin position="460"/>
        <end position="483"/>
    </location>
</feature>
<keyword evidence="4 7" id="KW-0472">Membrane</keyword>
<protein>
    <recommendedName>
        <fullName evidence="8">Major facilitator superfamily (MFS) profile domain-containing protein</fullName>
    </recommendedName>
</protein>
<feature type="transmembrane region" description="Helical" evidence="7">
    <location>
        <begin position="208"/>
        <end position="227"/>
    </location>
</feature>
<dbReference type="Proteomes" id="UP000054266">
    <property type="component" value="Unassembled WGS sequence"/>
</dbReference>
<dbReference type="HOGENOM" id="CLU_008455_1_0_1"/>
<dbReference type="PANTHER" id="PTHR23502">
    <property type="entry name" value="MAJOR FACILITATOR SUPERFAMILY"/>
    <property type="match status" value="1"/>
</dbReference>
<evidence type="ECO:0000256" key="5">
    <source>
        <dbReference type="ARBA" id="ARBA00038347"/>
    </source>
</evidence>
<comment type="subcellular location">
    <subcellularLocation>
        <location evidence="1">Membrane</location>
        <topology evidence="1">Multi-pass membrane protein</topology>
    </subcellularLocation>
</comment>
<evidence type="ECO:0000256" key="1">
    <source>
        <dbReference type="ARBA" id="ARBA00004141"/>
    </source>
</evidence>
<dbReference type="GO" id="GO:0016020">
    <property type="term" value="C:membrane"/>
    <property type="evidence" value="ECO:0007669"/>
    <property type="project" value="UniProtKB-SubCell"/>
</dbReference>
<dbReference type="SUPFAM" id="SSF103473">
    <property type="entry name" value="MFS general substrate transporter"/>
    <property type="match status" value="1"/>
</dbReference>
<dbReference type="GO" id="GO:0022857">
    <property type="term" value="F:transmembrane transporter activity"/>
    <property type="evidence" value="ECO:0007669"/>
    <property type="project" value="InterPro"/>
</dbReference>
<name>A0A0D2DSI0_9EURO</name>
<feature type="region of interest" description="Disordered" evidence="6">
    <location>
        <begin position="1"/>
        <end position="21"/>
    </location>
</feature>
<dbReference type="InterPro" id="IPR036259">
    <property type="entry name" value="MFS_trans_sf"/>
</dbReference>
<comment type="similarity">
    <text evidence="5">Belongs to the major facilitator superfamily. CAR1 family.</text>
</comment>
<dbReference type="InterPro" id="IPR011701">
    <property type="entry name" value="MFS"/>
</dbReference>
<reference evidence="9 10" key="1">
    <citation type="submission" date="2015-01" db="EMBL/GenBank/DDBJ databases">
        <title>The Genome Sequence of Capronia semiimmersa CBS27337.</title>
        <authorList>
            <consortium name="The Broad Institute Genomics Platform"/>
            <person name="Cuomo C."/>
            <person name="de Hoog S."/>
            <person name="Gorbushina A."/>
            <person name="Stielow B."/>
            <person name="Teixiera M."/>
            <person name="Abouelleil A."/>
            <person name="Chapman S.B."/>
            <person name="Priest M."/>
            <person name="Young S.K."/>
            <person name="Wortman J."/>
            <person name="Nusbaum C."/>
            <person name="Birren B."/>
        </authorList>
    </citation>
    <scope>NUCLEOTIDE SEQUENCE [LARGE SCALE GENOMIC DNA]</scope>
    <source>
        <strain evidence="9 10">CBS 27337</strain>
    </source>
</reference>
<evidence type="ECO:0000256" key="6">
    <source>
        <dbReference type="SAM" id="MobiDB-lite"/>
    </source>
</evidence>
<feature type="domain" description="Major facilitator superfamily (MFS) profile" evidence="8">
    <location>
        <begin position="52"/>
        <end position="490"/>
    </location>
</feature>
<keyword evidence="2 7" id="KW-0812">Transmembrane</keyword>
<feature type="transmembrane region" description="Helical" evidence="7">
    <location>
        <begin position="279"/>
        <end position="304"/>
    </location>
</feature>
<sequence length="500" mass="54213">MATEETRPLLRHGESAENGSLKAAHGSDIVDFDPNGDPENPQDWPKAYKWSIVALLAFMAFTVTFTCISVVPVANHIVYDLDGTNSKSASVLLVTIWELGEAFGPLVLAPLSESVGRYPVFNVANVLFISATILAVLCQSTPLFIAARALTGLAVASNVLNPAIVGDMFIEEERGSAMSAIMLAPLLGGAIGPAIAGAIAESLGWRQVLWIAIILASASEVVFFTCFRETFKVAILNRKVARLTKETGNTALRTVFDVDNPEAEDKGSRKLLDAVLRPFVVFFDSGVLQALSLFGSLEFAYFYVMSTTLPDILEGLYGLSPARTGSAFIAFSVGSVISVIALNNLLDRIYIRLRDTHSLSDGKGQPEYRLPLAMVGAFTAPLIVALYGWAAELRLPLPVLLFNLGLLGFTMMLAFLPLMAYVVDAFKMYSASAMTALIVTRCLMGTFLPLGVDPLVKEFGYGWGFTALCVLSICTAPVPVLIYRYGARWRERSRYTQQES</sequence>